<feature type="compositionally biased region" description="Basic and acidic residues" evidence="4">
    <location>
        <begin position="897"/>
        <end position="906"/>
    </location>
</feature>
<evidence type="ECO:0000256" key="4">
    <source>
        <dbReference type="SAM" id="MobiDB-lite"/>
    </source>
</evidence>
<dbReference type="PANTHER" id="PTHR14396:SF10">
    <property type="entry name" value="CLASPIN"/>
    <property type="match status" value="1"/>
</dbReference>
<comment type="subcellular location">
    <subcellularLocation>
        <location evidence="1">Nucleus</location>
    </subcellularLocation>
</comment>
<reference evidence="5" key="1">
    <citation type="submission" date="2023-06" db="EMBL/GenBank/DDBJ databases">
        <title>Reference genome for the Northern bat (Eptesicus nilssonii), a most northern bat species.</title>
        <authorList>
            <person name="Laine V.N."/>
            <person name="Pulliainen A.T."/>
            <person name="Lilley T.M."/>
        </authorList>
    </citation>
    <scope>NUCLEOTIDE SEQUENCE</scope>
    <source>
        <strain evidence="5">BLF_Eptnil</strain>
        <tissue evidence="5">Kidney</tissue>
    </source>
</reference>
<evidence type="ECO:0000313" key="6">
    <source>
        <dbReference type="Proteomes" id="UP001177744"/>
    </source>
</evidence>
<dbReference type="GO" id="GO:0005634">
    <property type="term" value="C:nucleus"/>
    <property type="evidence" value="ECO:0007669"/>
    <property type="project" value="UniProtKB-SubCell"/>
</dbReference>
<feature type="region of interest" description="Disordered" evidence="4">
    <location>
        <begin position="149"/>
        <end position="171"/>
    </location>
</feature>
<evidence type="ECO:0000256" key="3">
    <source>
        <dbReference type="ARBA" id="ARBA00023242"/>
    </source>
</evidence>
<evidence type="ECO:0000256" key="1">
    <source>
        <dbReference type="ARBA" id="ARBA00004123"/>
    </source>
</evidence>
<feature type="compositionally biased region" description="Basic and acidic residues" evidence="4">
    <location>
        <begin position="1004"/>
        <end position="1026"/>
    </location>
</feature>
<protein>
    <recommendedName>
        <fullName evidence="7">Claspin</fullName>
    </recommendedName>
</protein>
<comment type="caution">
    <text evidence="5">The sequence shown here is derived from an EMBL/GenBank/DDBJ whole genome shotgun (WGS) entry which is preliminary data.</text>
</comment>
<proteinExistence type="predicted"/>
<feature type="compositionally biased region" description="Basic and acidic residues" evidence="4">
    <location>
        <begin position="54"/>
        <end position="65"/>
    </location>
</feature>
<dbReference type="Proteomes" id="UP001177744">
    <property type="component" value="Unassembled WGS sequence"/>
</dbReference>
<feature type="compositionally biased region" description="Polar residues" evidence="4">
    <location>
        <begin position="320"/>
        <end position="340"/>
    </location>
</feature>
<feature type="region of interest" description="Disordered" evidence="4">
    <location>
        <begin position="1162"/>
        <end position="1209"/>
    </location>
</feature>
<keyword evidence="6" id="KW-1185">Reference proteome</keyword>
<evidence type="ECO:0000256" key="2">
    <source>
        <dbReference type="ARBA" id="ARBA00022553"/>
    </source>
</evidence>
<sequence>MYKTLADSDESDMEEEESLYQENLETQVTSSLELGRQSENSVDLTASRKISKKPVRDKEGTEGKAKVKSKRRLEKEERKMEKIRQLKKKETKNEEEDVKQPFTDSGCLLVDEDLFETGLEEENNSALEDEESLESIRAAVKNKKKQLSLESGISSYEEESELSKGTMRKERKAAKLSKEALKKLHSETQRLIRESALNLPYHMPENKTIHDFYKRKPRPTCQGNAMALLKSSKYQSSHHKEITDPANTTEMSSDHHSKDSEPTTGAGYEMEANALPAVSKELQMTTRSDESCSKDLMVSEEPEIQEKQEQRDTRPPGDSSVAQQESSFLGNKVSDGSQTAGRVALEPDALEGEGLQKTEEADEKVEEPRQQTKSAAVVPPEKVRRFTLDRLKQLGVDVFVKPRLGADEDSFVVLEEPEPNRELEALKQRFWKHANPAATPRAAQKVNVSIVVKEVGTDGKEELKADVVPVTLAAEKLDGVSHTKPGEKLQVLKAKLQEAMKLRRFEERQKRQALFKLDNEDGFEEEEEEEEEEMTDESEEDGEGEEEEEEGSHEVSGNYTAEFLLGNEEVETKDEKEMDKENNDDSSEIGKSVGLPSVLKPLSSDSTVLLFKDNSSKMDEEKSETDENSSKRPSKLDEEDSCSLLTKESSHNSSFELIGSTIPSYQPCNRQTGLGTSFTPLAAGFRSPSPGLFRASLISSASKSSEKLSEPSLPIEDSQDLYNASPEPKTLFLGAGDFQFSLEDDTQSQLLDADGFLNVRNHRNQYQALKPRLPLANMDENAMDANMDELLDLCTGKFTSQAEKALPGKSDKKENMEELLNLCSGKFASQDDSALAPSALNKQEKESSMDDPMEEALALCSGSFPTDREEEGEEEEFGDFRLVPNDNEFSSDEDEHSDSGNEHEALDDHEDDDEEELLRQSEKLKRQMRLKRYLEDEAEVSGSDVGSEDEYDGEEIDEYEEDVIDEVLPSDEELQSQVKKIHMKTMLDDDKRQLRLYQERYLADGDLHSDGPGRTRKISMEKHRDSDDEQIEEQLDETEARWRKERIQREQWLRDQAQQGKIVPEEEEEIGEDSQFMMLAKKVTAKALQKNANRTVVIQESTPLLRNPFEAIRPGSAHQPKTGSLLNQPKAVLQKLAALSDLNPSAPRNSRNFVFHTLSPVKAETAKESSKPQVRRKGPSIMRTPSPKRLKTGDSTSGSKQSIFTYLES</sequence>
<feature type="compositionally biased region" description="Basic and acidic residues" evidence="4">
    <location>
        <begin position="304"/>
        <end position="315"/>
    </location>
</feature>
<feature type="compositionally biased region" description="Polar residues" evidence="4">
    <location>
        <begin position="26"/>
        <end position="44"/>
    </location>
</feature>
<evidence type="ECO:0000313" key="5">
    <source>
        <dbReference type="EMBL" id="KAK1340213.1"/>
    </source>
</evidence>
<feature type="region of interest" description="Disordered" evidence="4">
    <location>
        <begin position="1"/>
        <end position="100"/>
    </location>
</feature>
<name>A0AA40LQC3_CNENI</name>
<feature type="region of interest" description="Disordered" evidence="4">
    <location>
        <begin position="864"/>
        <end position="956"/>
    </location>
</feature>
<keyword evidence="2" id="KW-0597">Phosphoprotein</keyword>
<feature type="compositionally biased region" description="Basic and acidic residues" evidence="4">
    <location>
        <begin position="573"/>
        <end position="583"/>
    </location>
</feature>
<dbReference type="GO" id="GO:0033314">
    <property type="term" value="P:mitotic DNA replication checkpoint signaling"/>
    <property type="evidence" value="ECO:0007669"/>
    <property type="project" value="TreeGrafter"/>
</dbReference>
<evidence type="ECO:0008006" key="7">
    <source>
        <dbReference type="Google" id="ProtNLM"/>
    </source>
</evidence>
<feature type="compositionally biased region" description="Acidic residues" evidence="4">
    <location>
        <begin position="7"/>
        <end position="19"/>
    </location>
</feature>
<accession>A0AA40LQC3</accession>
<feature type="region of interest" description="Disordered" evidence="4">
    <location>
        <begin position="513"/>
        <end position="653"/>
    </location>
</feature>
<dbReference type="InterPro" id="IPR024146">
    <property type="entry name" value="Claspin"/>
</dbReference>
<feature type="compositionally biased region" description="Polar residues" evidence="4">
    <location>
        <begin position="643"/>
        <end position="653"/>
    </location>
</feature>
<feature type="compositionally biased region" description="Acidic residues" evidence="4">
    <location>
        <begin position="946"/>
        <end position="956"/>
    </location>
</feature>
<organism evidence="5 6">
    <name type="scientific">Cnephaeus nilssonii</name>
    <name type="common">Northern bat</name>
    <name type="synonym">Eptesicus nilssonii</name>
    <dbReference type="NCBI Taxonomy" id="3371016"/>
    <lineage>
        <taxon>Eukaryota</taxon>
        <taxon>Metazoa</taxon>
        <taxon>Chordata</taxon>
        <taxon>Craniata</taxon>
        <taxon>Vertebrata</taxon>
        <taxon>Euteleostomi</taxon>
        <taxon>Mammalia</taxon>
        <taxon>Eutheria</taxon>
        <taxon>Laurasiatheria</taxon>
        <taxon>Chiroptera</taxon>
        <taxon>Yangochiroptera</taxon>
        <taxon>Vespertilionidae</taxon>
        <taxon>Cnephaeus</taxon>
    </lineage>
</organism>
<feature type="region of interest" description="Disordered" evidence="4">
    <location>
        <begin position="1004"/>
        <end position="1035"/>
    </location>
</feature>
<dbReference type="GO" id="GO:0010997">
    <property type="term" value="F:anaphase-promoting complex binding"/>
    <property type="evidence" value="ECO:0007669"/>
    <property type="project" value="TreeGrafter"/>
</dbReference>
<dbReference type="GO" id="GO:0007095">
    <property type="term" value="P:mitotic G2 DNA damage checkpoint signaling"/>
    <property type="evidence" value="ECO:0007669"/>
    <property type="project" value="TreeGrafter"/>
</dbReference>
<dbReference type="AlphaFoldDB" id="A0AA40LQC3"/>
<feature type="region of interest" description="Disordered" evidence="4">
    <location>
        <begin position="231"/>
        <end position="379"/>
    </location>
</feature>
<feature type="compositionally biased region" description="Basic and acidic residues" evidence="4">
    <location>
        <begin position="252"/>
        <end position="261"/>
    </location>
</feature>
<feature type="compositionally biased region" description="Acidic residues" evidence="4">
    <location>
        <begin position="907"/>
        <end position="916"/>
    </location>
</feature>
<keyword evidence="3" id="KW-0539">Nucleus</keyword>
<feature type="compositionally biased region" description="Polar residues" evidence="4">
    <location>
        <begin position="1193"/>
        <end position="1209"/>
    </location>
</feature>
<dbReference type="EMBL" id="JAULJE010000008">
    <property type="protein sequence ID" value="KAK1340213.1"/>
    <property type="molecule type" value="Genomic_DNA"/>
</dbReference>
<feature type="compositionally biased region" description="Acidic residues" evidence="4">
    <location>
        <begin position="868"/>
        <end position="877"/>
    </location>
</feature>
<gene>
    <name evidence="5" type="ORF">QTO34_018778</name>
</gene>
<feature type="compositionally biased region" description="Basic and acidic residues" evidence="4">
    <location>
        <begin position="73"/>
        <end position="84"/>
    </location>
</feature>
<dbReference type="PANTHER" id="PTHR14396">
    <property type="entry name" value="CLASPIN"/>
    <property type="match status" value="1"/>
</dbReference>
<feature type="compositionally biased region" description="Acidic residues" evidence="4">
    <location>
        <begin position="520"/>
        <end position="551"/>
    </location>
</feature>